<dbReference type="KEGG" id="suln:FJR47_08875"/>
<sequence length="85" mass="9955">MKYILILFMILSVSLIAEEKIDTQSEQKMDKALEEALEQEKKFAKEQKFYQGDEYDLDSHKVDSSSLENITVPEPIDFDMDKAYQ</sequence>
<evidence type="ECO:0000256" key="1">
    <source>
        <dbReference type="SAM" id="SignalP"/>
    </source>
</evidence>
<reference evidence="3" key="1">
    <citation type="submission" date="2019-06" db="EMBL/GenBank/DDBJ databases">
        <title>Sulfurimonas gotlandica sp. nov., a chemoautotrophic and psychrotolerant epsilonproteobacterium isolated from a pelagic redoxcline, and an emended description of the genus Sulfurimonas.</title>
        <authorList>
            <person name="Wang S."/>
            <person name="Jiang L."/>
            <person name="Shao Z."/>
        </authorList>
    </citation>
    <scope>NUCLEOTIDE SEQUENCE [LARGE SCALE GENOMIC DNA]</scope>
    <source>
        <strain evidence="3">1-1N</strain>
    </source>
</reference>
<dbReference type="RefSeq" id="WP_152300085.1">
    <property type="nucleotide sequence ID" value="NZ_CP041166.1"/>
</dbReference>
<keyword evidence="3" id="KW-1185">Reference proteome</keyword>
<dbReference type="EMBL" id="CP041166">
    <property type="protein sequence ID" value="QFR44025.1"/>
    <property type="molecule type" value="Genomic_DNA"/>
</dbReference>
<keyword evidence="1" id="KW-0732">Signal</keyword>
<dbReference type="AlphaFoldDB" id="A0AAJ4A518"/>
<protein>
    <submittedName>
        <fullName evidence="2">Uncharacterized protein</fullName>
    </submittedName>
</protein>
<gene>
    <name evidence="2" type="ORF">FJR47_08875</name>
</gene>
<organism evidence="2 3">
    <name type="scientific">Sulfurimonas xiamenensis</name>
    <dbReference type="NCBI Taxonomy" id="2590021"/>
    <lineage>
        <taxon>Bacteria</taxon>
        <taxon>Pseudomonadati</taxon>
        <taxon>Campylobacterota</taxon>
        <taxon>Epsilonproteobacteria</taxon>
        <taxon>Campylobacterales</taxon>
        <taxon>Sulfurimonadaceae</taxon>
        <taxon>Sulfurimonas</taxon>
    </lineage>
</organism>
<proteinExistence type="predicted"/>
<dbReference type="Proteomes" id="UP000326061">
    <property type="component" value="Chromosome"/>
</dbReference>
<name>A0AAJ4A518_9BACT</name>
<feature type="signal peptide" evidence="1">
    <location>
        <begin position="1"/>
        <end position="17"/>
    </location>
</feature>
<evidence type="ECO:0000313" key="3">
    <source>
        <dbReference type="Proteomes" id="UP000326061"/>
    </source>
</evidence>
<feature type="chain" id="PRO_5042472859" evidence="1">
    <location>
        <begin position="18"/>
        <end position="85"/>
    </location>
</feature>
<evidence type="ECO:0000313" key="2">
    <source>
        <dbReference type="EMBL" id="QFR44025.1"/>
    </source>
</evidence>
<accession>A0AAJ4A518</accession>